<evidence type="ECO:0000259" key="8">
    <source>
        <dbReference type="PROSITE" id="PS50928"/>
    </source>
</evidence>
<evidence type="ECO:0000256" key="6">
    <source>
        <dbReference type="ARBA" id="ARBA00023136"/>
    </source>
</evidence>
<keyword evidence="2 7" id="KW-0813">Transport</keyword>
<dbReference type="PROSITE" id="PS50928">
    <property type="entry name" value="ABC_TM1"/>
    <property type="match status" value="1"/>
</dbReference>
<name>A0ABS5HI11_9BACT</name>
<evidence type="ECO:0000256" key="5">
    <source>
        <dbReference type="ARBA" id="ARBA00022989"/>
    </source>
</evidence>
<dbReference type="PANTHER" id="PTHR30450">
    <property type="entry name" value="ABC TRANSPORTER PERMEASE"/>
    <property type="match status" value="1"/>
</dbReference>
<organism evidence="9 10">
    <name type="scientific">Campylobacter anatolicus</name>
    <dbReference type="NCBI Taxonomy" id="2829105"/>
    <lineage>
        <taxon>Bacteria</taxon>
        <taxon>Pseudomonadati</taxon>
        <taxon>Campylobacterota</taxon>
        <taxon>Epsilonproteobacteria</taxon>
        <taxon>Campylobacterales</taxon>
        <taxon>Campylobacteraceae</taxon>
        <taxon>Campylobacter</taxon>
    </lineage>
</organism>
<feature type="transmembrane region" description="Helical" evidence="7">
    <location>
        <begin position="25"/>
        <end position="49"/>
    </location>
</feature>
<dbReference type="Pfam" id="PF00528">
    <property type="entry name" value="BPD_transp_1"/>
    <property type="match status" value="1"/>
</dbReference>
<feature type="transmembrane region" description="Helical" evidence="7">
    <location>
        <begin position="61"/>
        <end position="84"/>
    </location>
</feature>
<dbReference type="RefSeq" id="WP_212141130.1">
    <property type="nucleotide sequence ID" value="NZ_JAGSSW010000004.1"/>
</dbReference>
<evidence type="ECO:0000313" key="9">
    <source>
        <dbReference type="EMBL" id="MBR8463890.1"/>
    </source>
</evidence>
<dbReference type="PANTHER" id="PTHR30450:SF1">
    <property type="entry name" value="D-METHIONINE TRANSPORT SYSTEM PERMEASE PROTEIN METI-RELATED"/>
    <property type="match status" value="1"/>
</dbReference>
<dbReference type="CDD" id="cd06261">
    <property type="entry name" value="TM_PBP2"/>
    <property type="match status" value="1"/>
</dbReference>
<accession>A0ABS5HI11</accession>
<protein>
    <submittedName>
        <fullName evidence="9">ABC transporter permease</fullName>
    </submittedName>
</protein>
<evidence type="ECO:0000256" key="4">
    <source>
        <dbReference type="ARBA" id="ARBA00022692"/>
    </source>
</evidence>
<feature type="transmembrane region" description="Helical" evidence="7">
    <location>
        <begin position="196"/>
        <end position="219"/>
    </location>
</feature>
<feature type="transmembrane region" description="Helical" evidence="7">
    <location>
        <begin position="170"/>
        <end position="189"/>
    </location>
</feature>
<dbReference type="InterPro" id="IPR000515">
    <property type="entry name" value="MetI-like"/>
</dbReference>
<sequence>MFGIDLAKFPDIFSRILLPAINETLYMSLVSTFLAFVIGMIPAVLLILWSKDGLKPNAKCYFVLDVAVNMLRSFPFIILIIVLFPITKLIVGTSIGTTAAIVPLTIGAAPFVARLIENSLKEIDRGIIEAAKSFGASNFQIIFRIMFIEALPGIIAAFTLTLIVNIGFSAMAGAVGGGGLGAVAINYGYQRFRPDIMFYTVVILIIMVQIFQIFGNYLYKITKK</sequence>
<gene>
    <name evidence="9" type="ORF">KDD93_04770</name>
</gene>
<feature type="transmembrane region" description="Helical" evidence="7">
    <location>
        <begin position="90"/>
        <end position="113"/>
    </location>
</feature>
<proteinExistence type="inferred from homology"/>
<evidence type="ECO:0000256" key="3">
    <source>
        <dbReference type="ARBA" id="ARBA00022475"/>
    </source>
</evidence>
<dbReference type="InterPro" id="IPR035906">
    <property type="entry name" value="MetI-like_sf"/>
</dbReference>
<reference evidence="9 10" key="1">
    <citation type="submission" date="2021-04" db="EMBL/GenBank/DDBJ databases">
        <title>Molecular and phenotypic characterization and identification of bacterial isolates recovered from the Anatolian ground squirrels (Spermophilus xanthoprymnus) and which have the potential to form a new species in the Campylobacter genus.</title>
        <authorList>
            <person name="Aydin F."/>
            <person name="Abay S."/>
            <person name="Kayman T."/>
            <person name="Karakaya E."/>
            <person name="Mustak H.K."/>
            <person name="Mustak I.B."/>
            <person name="Bilgin N."/>
            <person name="Duzler A."/>
            <person name="Sahin O."/>
            <person name="Guran O."/>
            <person name="Saticioglu I.B."/>
        </authorList>
    </citation>
    <scope>NUCLEOTIDE SEQUENCE [LARGE SCALE GENOMIC DNA]</scope>
    <source>
        <strain evidence="10">faydin-G24</strain>
    </source>
</reference>
<keyword evidence="10" id="KW-1185">Reference proteome</keyword>
<feature type="domain" description="ABC transmembrane type-1" evidence="8">
    <location>
        <begin position="21"/>
        <end position="215"/>
    </location>
</feature>
<dbReference type="InterPro" id="IPR051322">
    <property type="entry name" value="AA_ABC_Transporter_Permease"/>
</dbReference>
<evidence type="ECO:0000313" key="10">
    <source>
        <dbReference type="Proteomes" id="UP000682951"/>
    </source>
</evidence>
<feature type="transmembrane region" description="Helical" evidence="7">
    <location>
        <begin position="141"/>
        <end position="164"/>
    </location>
</feature>
<dbReference type="EMBL" id="JAGSSW010000004">
    <property type="protein sequence ID" value="MBR8463890.1"/>
    <property type="molecule type" value="Genomic_DNA"/>
</dbReference>
<comment type="similarity">
    <text evidence="7">Belongs to the binding-protein-dependent transport system permease family.</text>
</comment>
<dbReference type="Proteomes" id="UP000682951">
    <property type="component" value="Unassembled WGS sequence"/>
</dbReference>
<dbReference type="Gene3D" id="1.10.3720.10">
    <property type="entry name" value="MetI-like"/>
    <property type="match status" value="1"/>
</dbReference>
<keyword evidence="5 7" id="KW-1133">Transmembrane helix</keyword>
<keyword evidence="4 7" id="KW-0812">Transmembrane</keyword>
<keyword evidence="3" id="KW-1003">Cell membrane</keyword>
<keyword evidence="6 7" id="KW-0472">Membrane</keyword>
<comment type="caution">
    <text evidence="9">The sequence shown here is derived from an EMBL/GenBank/DDBJ whole genome shotgun (WGS) entry which is preliminary data.</text>
</comment>
<comment type="subcellular location">
    <subcellularLocation>
        <location evidence="1 7">Cell membrane</location>
        <topology evidence="1 7">Multi-pass membrane protein</topology>
    </subcellularLocation>
</comment>
<evidence type="ECO:0000256" key="7">
    <source>
        <dbReference type="RuleBase" id="RU363032"/>
    </source>
</evidence>
<evidence type="ECO:0000256" key="1">
    <source>
        <dbReference type="ARBA" id="ARBA00004651"/>
    </source>
</evidence>
<dbReference type="SUPFAM" id="SSF161098">
    <property type="entry name" value="MetI-like"/>
    <property type="match status" value="1"/>
</dbReference>
<evidence type="ECO:0000256" key="2">
    <source>
        <dbReference type="ARBA" id="ARBA00022448"/>
    </source>
</evidence>